<evidence type="ECO:0000313" key="5">
    <source>
        <dbReference type="EMBL" id="OKL47398.1"/>
    </source>
</evidence>
<sequence length="189" mass="19602">MEPTVEPTVEPTTEPTVEPTTEPTVEPTVEPTTEVSAVAFANGVPIDLLVQGMATSVEFVFTNAAEGSQWKVALHSDPIQLGVVTVKNGRAKLDISAETTAKFVPGAHVLKLTLVDGVAPKVLEIPVTVKSAGDVTPNDGSTVKPTVEKPVQTTLSKTGVQLGFGLGLAALLAAGGAMALLLRRRNSLQ</sequence>
<evidence type="ECO:0000256" key="3">
    <source>
        <dbReference type="SAM" id="MobiDB-lite"/>
    </source>
</evidence>
<dbReference type="EMBL" id="MPDM01000007">
    <property type="protein sequence ID" value="OKL47398.1"/>
    <property type="molecule type" value="Genomic_DNA"/>
</dbReference>
<keyword evidence="4" id="KW-0812">Transmembrane</keyword>
<keyword evidence="6" id="KW-1185">Reference proteome</keyword>
<dbReference type="STRING" id="156892.BM477_06960"/>
<name>A0A1Q5PL77_9ACTO</name>
<accession>A0A1Q5PL77</accession>
<comment type="caution">
    <text evidence="5">The sequence shown here is derived from an EMBL/GenBank/DDBJ whole genome shotgun (WGS) entry which is preliminary data.</text>
</comment>
<dbReference type="AlphaFoldDB" id="A0A1Q5PL77"/>
<keyword evidence="4" id="KW-0472">Membrane</keyword>
<dbReference type="InterPro" id="IPR006970">
    <property type="entry name" value="PT"/>
</dbReference>
<keyword evidence="4" id="KW-1133">Transmembrane helix</keyword>
<evidence type="ECO:0000256" key="1">
    <source>
        <dbReference type="ARBA" id="ARBA00022729"/>
    </source>
</evidence>
<dbReference type="Proteomes" id="UP000186465">
    <property type="component" value="Unassembled WGS sequence"/>
</dbReference>
<dbReference type="Pfam" id="PF04886">
    <property type="entry name" value="PT"/>
    <property type="match status" value="1"/>
</dbReference>
<evidence type="ECO:0008006" key="7">
    <source>
        <dbReference type="Google" id="ProtNLM"/>
    </source>
</evidence>
<protein>
    <recommendedName>
        <fullName evidence="7">Gram-positive cocci surface proteins LPxTG domain-containing protein</fullName>
    </recommendedName>
</protein>
<evidence type="ECO:0000256" key="4">
    <source>
        <dbReference type="SAM" id="Phobius"/>
    </source>
</evidence>
<evidence type="ECO:0000313" key="6">
    <source>
        <dbReference type="Proteomes" id="UP000186465"/>
    </source>
</evidence>
<keyword evidence="2" id="KW-0677">Repeat</keyword>
<feature type="transmembrane region" description="Helical" evidence="4">
    <location>
        <begin position="162"/>
        <end position="182"/>
    </location>
</feature>
<gene>
    <name evidence="5" type="ORF">BM477_06960</name>
</gene>
<organism evidence="5 6">
    <name type="scientific">Boudabousia marimammalium</name>
    <dbReference type="NCBI Taxonomy" id="156892"/>
    <lineage>
        <taxon>Bacteria</taxon>
        <taxon>Bacillati</taxon>
        <taxon>Actinomycetota</taxon>
        <taxon>Actinomycetes</taxon>
        <taxon>Actinomycetales</taxon>
        <taxon>Actinomycetaceae</taxon>
        <taxon>Boudabousia</taxon>
    </lineage>
</organism>
<feature type="region of interest" description="Disordered" evidence="3">
    <location>
        <begin position="1"/>
        <end position="30"/>
    </location>
</feature>
<proteinExistence type="predicted"/>
<evidence type="ECO:0000256" key="2">
    <source>
        <dbReference type="ARBA" id="ARBA00022737"/>
    </source>
</evidence>
<reference evidence="6" key="1">
    <citation type="submission" date="2016-11" db="EMBL/GenBank/DDBJ databases">
        <title>Actinomyces gypaetusis sp. nov. isolated from Gypaetus barbatus in Qinghai Tibet Plateau China.</title>
        <authorList>
            <person name="Meng X."/>
        </authorList>
    </citation>
    <scope>NUCLEOTIDE SEQUENCE [LARGE SCALE GENOMIC DNA]</scope>
    <source>
        <strain evidence="6">DSM 15383</strain>
    </source>
</reference>
<keyword evidence="1" id="KW-0732">Signal</keyword>